<proteinExistence type="inferred from homology"/>
<evidence type="ECO:0000313" key="8">
    <source>
        <dbReference type="EMBL" id="CUA86452.1"/>
    </source>
</evidence>
<dbReference type="InterPro" id="IPR003423">
    <property type="entry name" value="OMP_efflux"/>
</dbReference>
<dbReference type="PANTHER" id="PTHR30026">
    <property type="entry name" value="OUTER MEMBRANE PROTEIN TOLC"/>
    <property type="match status" value="1"/>
</dbReference>
<comment type="subcellular location">
    <subcellularLocation>
        <location evidence="1">Cell outer membrane</location>
    </subcellularLocation>
</comment>
<evidence type="ECO:0000256" key="4">
    <source>
        <dbReference type="ARBA" id="ARBA00022452"/>
    </source>
</evidence>
<evidence type="ECO:0000256" key="3">
    <source>
        <dbReference type="ARBA" id="ARBA00022448"/>
    </source>
</evidence>
<keyword evidence="7" id="KW-0998">Cell outer membrane</keyword>
<evidence type="ECO:0000256" key="7">
    <source>
        <dbReference type="ARBA" id="ARBA00023237"/>
    </source>
</evidence>
<keyword evidence="4" id="KW-1134">Transmembrane beta strand</keyword>
<evidence type="ECO:0000256" key="1">
    <source>
        <dbReference type="ARBA" id="ARBA00004442"/>
    </source>
</evidence>
<dbReference type="InterPro" id="IPR010130">
    <property type="entry name" value="T1SS_OMP_TolC"/>
</dbReference>
<reference evidence="8 9" key="1">
    <citation type="submission" date="2015-08" db="EMBL/GenBank/DDBJ databases">
        <authorList>
            <person name="Varghese N."/>
        </authorList>
    </citation>
    <scope>NUCLEOTIDE SEQUENCE [LARGE SCALE GENOMIC DNA]</scope>
    <source>
        <strain evidence="8 9">DSM 18167</strain>
    </source>
</reference>
<comment type="caution">
    <text evidence="8">The sequence shown here is derived from an EMBL/GenBank/DDBJ whole genome shotgun (WGS) entry which is preliminary data.</text>
</comment>
<name>A0ABP2A6J5_9HYPH</name>
<evidence type="ECO:0000313" key="9">
    <source>
        <dbReference type="Proteomes" id="UP000182178"/>
    </source>
</evidence>
<evidence type="ECO:0000256" key="6">
    <source>
        <dbReference type="ARBA" id="ARBA00023136"/>
    </source>
</evidence>
<evidence type="ECO:0000256" key="5">
    <source>
        <dbReference type="ARBA" id="ARBA00022692"/>
    </source>
</evidence>
<evidence type="ECO:0000256" key="2">
    <source>
        <dbReference type="ARBA" id="ARBA00007613"/>
    </source>
</evidence>
<keyword evidence="6" id="KW-0472">Membrane</keyword>
<dbReference type="InterPro" id="IPR051906">
    <property type="entry name" value="TolC-like"/>
</dbReference>
<keyword evidence="3" id="KW-0813">Transport</keyword>
<keyword evidence="9" id="KW-1185">Reference proteome</keyword>
<comment type="similarity">
    <text evidence="2">Belongs to the outer membrane factor (OMF) (TC 1.B.17) family.</text>
</comment>
<dbReference type="PANTHER" id="PTHR30026:SF22">
    <property type="entry name" value="OUTER MEMBRANE EFFLUX PROTEIN"/>
    <property type="match status" value="1"/>
</dbReference>
<keyword evidence="5" id="KW-0812">Transmembrane</keyword>
<dbReference type="Gene3D" id="1.20.1600.10">
    <property type="entry name" value="Outer membrane efflux proteins (OEP)"/>
    <property type="match status" value="1"/>
</dbReference>
<dbReference type="Pfam" id="PF02321">
    <property type="entry name" value="OEP"/>
    <property type="match status" value="2"/>
</dbReference>
<accession>A0ABP2A6J5</accession>
<dbReference type="NCBIfam" id="TIGR01844">
    <property type="entry name" value="type_I_sec_TolC"/>
    <property type="match status" value="1"/>
</dbReference>
<organism evidence="8 9">
    <name type="scientific">Chelatococcus sambhunathii</name>
    <dbReference type="NCBI Taxonomy" id="363953"/>
    <lineage>
        <taxon>Bacteria</taxon>
        <taxon>Pseudomonadati</taxon>
        <taxon>Pseudomonadota</taxon>
        <taxon>Alphaproteobacteria</taxon>
        <taxon>Hyphomicrobiales</taxon>
        <taxon>Chelatococcaceae</taxon>
        <taxon>Chelatococcus</taxon>
    </lineage>
</organism>
<sequence>MLAAERSQGLARSKKDSEVLFRPRHDGKVAVIRHSKTTGAKWLKLAALSGTILASCAAAQAETMAGALAKAYENNPSLNVQRAQVRITDENVPRAKGGWRPTITAQGTIGAVALNSRTPNVGGSNDDLFRRTIGIEVQQMIFDSGRTLNTVRASESQVFGARETLRNTEQSVLLEGVIAYMNVLRDTAVYNLQTNNVEVLQEQLRQTKDRFDVGEVTRTDVAQAEAALAAGRAQQSVAQANLRSSIATYRQVIGVEPKQLGPGISAEKYLPKTVDQAVALGLQRHPAIAAAQHSVDTAELQVKATEAQLLPDFRVSAGVSQSWDQTISGDRRTSASIIGTLNVPIYEGGVVYAQTRQAKETAGQARIQVDLIRDQVRQQVIATWSQLEAAKQQITAAQAQVEANQVALEGVREEAKVGQRTTLDVLNAQQALLNSRVELVTAQRDRIVASYGVLSAVGRLAAPTLGLRVATYDPKIHFEQVKDKWIGLDTPSGK</sequence>
<dbReference type="SUPFAM" id="SSF56954">
    <property type="entry name" value="Outer membrane efflux proteins (OEP)"/>
    <property type="match status" value="1"/>
</dbReference>
<dbReference type="EMBL" id="CYHC01000002">
    <property type="protein sequence ID" value="CUA86452.1"/>
    <property type="molecule type" value="Genomic_DNA"/>
</dbReference>
<dbReference type="Proteomes" id="UP000182178">
    <property type="component" value="Unassembled WGS sequence"/>
</dbReference>
<protein>
    <submittedName>
        <fullName evidence="8">Type I secretion outer membrane protein, TolC family</fullName>
    </submittedName>
</protein>
<gene>
    <name evidence="8" type="ORF">Ga0061061_102548</name>
</gene>